<organism evidence="3">
    <name type="scientific">uncultured Solirubrobacteraceae bacterium</name>
    <dbReference type="NCBI Taxonomy" id="1162706"/>
    <lineage>
        <taxon>Bacteria</taxon>
        <taxon>Bacillati</taxon>
        <taxon>Actinomycetota</taxon>
        <taxon>Thermoleophilia</taxon>
        <taxon>Solirubrobacterales</taxon>
        <taxon>Solirubrobacteraceae</taxon>
        <taxon>environmental samples</taxon>
    </lineage>
</organism>
<dbReference type="InterPro" id="IPR020904">
    <property type="entry name" value="Sc_DH/Rdtase_CS"/>
</dbReference>
<dbReference type="PROSITE" id="PS51257">
    <property type="entry name" value="PROKAR_LIPOPROTEIN"/>
    <property type="match status" value="1"/>
</dbReference>
<evidence type="ECO:0000313" key="3">
    <source>
        <dbReference type="EMBL" id="CAA9479171.1"/>
    </source>
</evidence>
<dbReference type="GO" id="GO:0032787">
    <property type="term" value="P:monocarboxylic acid metabolic process"/>
    <property type="evidence" value="ECO:0007669"/>
    <property type="project" value="UniProtKB-ARBA"/>
</dbReference>
<name>A0A6J4RTZ5_9ACTN</name>
<evidence type="ECO:0000256" key="2">
    <source>
        <dbReference type="ARBA" id="ARBA00023002"/>
    </source>
</evidence>
<accession>A0A6J4RTZ5</accession>
<dbReference type="InterPro" id="IPR036291">
    <property type="entry name" value="NAD(P)-bd_dom_sf"/>
</dbReference>
<proteinExistence type="inferred from homology"/>
<gene>
    <name evidence="3" type="ORF">AVDCRST_MAG13-1026</name>
</gene>
<dbReference type="EMBL" id="CADCVO010000158">
    <property type="protein sequence ID" value="CAA9479171.1"/>
    <property type="molecule type" value="Genomic_DNA"/>
</dbReference>
<dbReference type="AlphaFoldDB" id="A0A6J4RTZ5"/>
<sequence length="257" mass="25457">MLRAMTRTALVTGAGSPSGIGLACARRLGRQGLRVLLGATSERVHDRARELAAEGIDARGLVADLTDPGQVAALAASAGRVDVLVNNAGMTSVGAGGEGEAGTVLGLEPAGWHAALERNLSSAYLVTRAVLPGMLAAGWGRVVNVASVTGPVAAYPGDAGYAAAKAGMVGLTRALAVEVGRSGITVNAVAPGWIATGSSTERERALGAATPVGRPGTPDEVAAAVAFLAGEDASYVTGTVLVVDGGNTVQEDRAPVA</sequence>
<evidence type="ECO:0000256" key="1">
    <source>
        <dbReference type="ARBA" id="ARBA00006484"/>
    </source>
</evidence>
<dbReference type="InterPro" id="IPR002347">
    <property type="entry name" value="SDR_fam"/>
</dbReference>
<dbReference type="GO" id="GO:0004316">
    <property type="term" value="F:3-oxoacyl-[acyl-carrier-protein] reductase (NADPH) activity"/>
    <property type="evidence" value="ECO:0007669"/>
    <property type="project" value="UniProtKB-EC"/>
</dbReference>
<keyword evidence="2 3" id="KW-0560">Oxidoreductase</keyword>
<dbReference type="Pfam" id="PF13561">
    <property type="entry name" value="adh_short_C2"/>
    <property type="match status" value="1"/>
</dbReference>
<dbReference type="EC" id="1.1.1.100" evidence="3"/>
<dbReference type="Gene3D" id="3.40.50.720">
    <property type="entry name" value="NAD(P)-binding Rossmann-like Domain"/>
    <property type="match status" value="1"/>
</dbReference>
<dbReference type="PRINTS" id="PR00081">
    <property type="entry name" value="GDHRDH"/>
</dbReference>
<dbReference type="PANTHER" id="PTHR42879:SF2">
    <property type="entry name" value="3-OXOACYL-[ACYL-CARRIER-PROTEIN] REDUCTASE FABG"/>
    <property type="match status" value="1"/>
</dbReference>
<dbReference type="SUPFAM" id="SSF51735">
    <property type="entry name" value="NAD(P)-binding Rossmann-fold domains"/>
    <property type="match status" value="1"/>
</dbReference>
<dbReference type="PRINTS" id="PR00080">
    <property type="entry name" value="SDRFAMILY"/>
</dbReference>
<protein>
    <submittedName>
        <fullName evidence="3">3-oxoacyl-[acyl-carrier protein] reductase</fullName>
        <ecNumber evidence="3">1.1.1.100</ecNumber>
    </submittedName>
</protein>
<dbReference type="InterPro" id="IPR050259">
    <property type="entry name" value="SDR"/>
</dbReference>
<reference evidence="3" key="1">
    <citation type="submission" date="2020-02" db="EMBL/GenBank/DDBJ databases">
        <authorList>
            <person name="Meier V. D."/>
        </authorList>
    </citation>
    <scope>NUCLEOTIDE SEQUENCE</scope>
    <source>
        <strain evidence="3">AVDCRST_MAG13</strain>
    </source>
</reference>
<dbReference type="PANTHER" id="PTHR42879">
    <property type="entry name" value="3-OXOACYL-(ACYL-CARRIER-PROTEIN) REDUCTASE"/>
    <property type="match status" value="1"/>
</dbReference>
<comment type="similarity">
    <text evidence="1">Belongs to the short-chain dehydrogenases/reductases (SDR) family.</text>
</comment>
<dbReference type="FunFam" id="3.40.50.720:FF:000173">
    <property type="entry name" value="3-oxoacyl-[acyl-carrier protein] reductase"/>
    <property type="match status" value="1"/>
</dbReference>
<dbReference type="PROSITE" id="PS00061">
    <property type="entry name" value="ADH_SHORT"/>
    <property type="match status" value="1"/>
</dbReference>